<reference evidence="14 15" key="1">
    <citation type="submission" date="2020-04" db="EMBL/GenBank/DDBJ databases">
        <title>Plant Genome Project.</title>
        <authorList>
            <person name="Zhang R.-G."/>
        </authorList>
    </citation>
    <scope>NUCLEOTIDE SEQUENCE [LARGE SCALE GENOMIC DNA]</scope>
    <source>
        <strain evidence="14">YNK0</strain>
        <tissue evidence="14">Leaf</tissue>
    </source>
</reference>
<dbReference type="InterPro" id="IPR024709">
    <property type="entry name" value="FucosylTrfase_pln"/>
</dbReference>
<comment type="caution">
    <text evidence="14">The sequence shown here is derived from an EMBL/GenBank/DDBJ whole genome shotgun (WGS) entry which is preliminary data.</text>
</comment>
<evidence type="ECO:0000256" key="1">
    <source>
        <dbReference type="ARBA" id="ARBA00004167"/>
    </source>
</evidence>
<evidence type="ECO:0000313" key="15">
    <source>
        <dbReference type="Proteomes" id="UP000655225"/>
    </source>
</evidence>
<feature type="compositionally biased region" description="Basic and acidic residues" evidence="12">
    <location>
        <begin position="273"/>
        <end position="282"/>
    </location>
</feature>
<organism evidence="14 15">
    <name type="scientific">Tetracentron sinense</name>
    <name type="common">Spur-leaf</name>
    <dbReference type="NCBI Taxonomy" id="13715"/>
    <lineage>
        <taxon>Eukaryota</taxon>
        <taxon>Viridiplantae</taxon>
        <taxon>Streptophyta</taxon>
        <taxon>Embryophyta</taxon>
        <taxon>Tracheophyta</taxon>
        <taxon>Spermatophyta</taxon>
        <taxon>Magnoliopsida</taxon>
        <taxon>Trochodendrales</taxon>
        <taxon>Trochodendraceae</taxon>
        <taxon>Tetracentron</taxon>
    </lineage>
</organism>
<dbReference type="AlphaFoldDB" id="A0A834ZU93"/>
<dbReference type="CDD" id="cd11299">
    <property type="entry name" value="O-FucT_plant"/>
    <property type="match status" value="1"/>
</dbReference>
<dbReference type="EMBL" id="JABCRI010000002">
    <property type="protein sequence ID" value="KAF8411368.1"/>
    <property type="molecule type" value="Genomic_DNA"/>
</dbReference>
<feature type="region of interest" description="Disordered" evidence="12">
    <location>
        <begin position="247"/>
        <end position="282"/>
    </location>
</feature>
<keyword evidence="10" id="KW-0119">Carbohydrate metabolism</keyword>
<keyword evidence="7" id="KW-0472">Membrane</keyword>
<dbReference type="GO" id="GO:0016020">
    <property type="term" value="C:membrane"/>
    <property type="evidence" value="ECO:0007669"/>
    <property type="project" value="UniProtKB-SubCell"/>
</dbReference>
<evidence type="ECO:0000256" key="9">
    <source>
        <dbReference type="ARBA" id="ARBA00023253"/>
    </source>
</evidence>
<dbReference type="InterPro" id="IPR019378">
    <property type="entry name" value="GDP-Fuc_O-FucTrfase"/>
</dbReference>
<keyword evidence="6" id="KW-1133">Transmembrane helix</keyword>
<evidence type="ECO:0000256" key="3">
    <source>
        <dbReference type="ARBA" id="ARBA00022676"/>
    </source>
</evidence>
<protein>
    <recommendedName>
        <fullName evidence="11">O-fucosyltransferase family protein</fullName>
    </recommendedName>
</protein>
<dbReference type="PANTHER" id="PTHR31933">
    <property type="entry name" value="O-FUCOSYLTRANSFERASE 2-RELATED"/>
    <property type="match status" value="1"/>
</dbReference>
<evidence type="ECO:0000313" key="14">
    <source>
        <dbReference type="EMBL" id="KAF8411368.1"/>
    </source>
</evidence>
<dbReference type="InterPro" id="IPR052272">
    <property type="entry name" value="GT106_glycosyltransferase"/>
</dbReference>
<evidence type="ECO:0000256" key="5">
    <source>
        <dbReference type="ARBA" id="ARBA00022692"/>
    </source>
</evidence>
<keyword evidence="9" id="KW-0294">Fucose metabolism</keyword>
<sequence>MPNPNSLPSSQSKSTPRSLTDDVVCKLTSINLDVPIVIKPSVTAAGLSQCHNSLIEQFILDKPVNLNAAKKTTIRVWNTRNLVSRVDLFNNFILFKFSSIGNMERVLNHHPWSFNGHPLLLTTWKPDIILTDFKLSVIPLWAQVHGLPLEYQTEEVGRAVAEAMGMFPEIDSSVYGSLRGQYLLIRLRLDISHPLRPYIILRLLSNIPAIFPITFEELLMSYYRCGCIGHDEKHFSILGEMADPSMAMENSTEGRSKAHCPNSLTSSPGKYDSGSHTKAEPIRARAPGKDASFVAINDAYTDVAKEHEIISMNSRARVSITSFRSVESSSMMKLFHRNQPQRGAFAGLFVLLLPLFFPNLFTHLGHASPSIFSLIISFNEEAASLQEWNAPKPRHLRLLKGASQRETSKGQESDVWSPLAYQGWKPCIGSKITPVLPKTSQGYIQVFLDGGLNQQRMGVVAVAKILNATLVIPHLEVNPVWKDSSSFMEIFDVDHFINVLKDDISIVKELPEEYSWSTREYYATAIRATRIKTAPVHASANWYLENVLPIVQSYGIAAVAPFSHRLAFDNLPVDIQRLRCKVNFQALVFVPHITELGSALVSRLQYPHGKSGAIGTEYLRERTDEKAKQRAGKFVVLHLRFDKDMAAHSACDFGGGKAEKLALAKYRQVLWQGRVLNSQFTDKELRNQGRCPLTPEEIGLLLAALGFDNSTRLYLASHKVYGGEARISILRKLFPLMEDKKSLASQEERAKISGKASLLAAVDYYVSMHSDIFISASPGNMHNALVRIFWVIYGLGRSGTPNLRELEDNKAKHGIVGPALPEQELGMVGISTRSSGGTQK</sequence>
<evidence type="ECO:0000256" key="8">
    <source>
        <dbReference type="ARBA" id="ARBA00023180"/>
    </source>
</evidence>
<dbReference type="Proteomes" id="UP000655225">
    <property type="component" value="Unassembled WGS sequence"/>
</dbReference>
<name>A0A834ZU93_TETSI</name>
<dbReference type="GO" id="GO:0006004">
    <property type="term" value="P:fucose metabolic process"/>
    <property type="evidence" value="ECO:0007669"/>
    <property type="project" value="UniProtKB-KW"/>
</dbReference>
<evidence type="ECO:0000256" key="2">
    <source>
        <dbReference type="ARBA" id="ARBA00007737"/>
    </source>
</evidence>
<keyword evidence="3" id="KW-0328">Glycosyltransferase</keyword>
<keyword evidence="8" id="KW-0325">Glycoprotein</keyword>
<dbReference type="Pfam" id="PF14111">
    <property type="entry name" value="DUF4283"/>
    <property type="match status" value="1"/>
</dbReference>
<accession>A0A834ZU93</accession>
<comment type="similarity">
    <text evidence="2">Belongs to the glycosyltransferase GT106 family.</text>
</comment>
<evidence type="ECO:0000256" key="10">
    <source>
        <dbReference type="ARBA" id="ARBA00023277"/>
    </source>
</evidence>
<comment type="subcellular location">
    <subcellularLocation>
        <location evidence="1">Membrane</location>
        <topology evidence="1">Single-pass membrane protein</topology>
    </subcellularLocation>
</comment>
<evidence type="ECO:0000256" key="12">
    <source>
        <dbReference type="SAM" id="MobiDB-lite"/>
    </source>
</evidence>
<keyword evidence="15" id="KW-1185">Reference proteome</keyword>
<dbReference type="PANTHER" id="PTHR31933:SF5">
    <property type="entry name" value="O-FUCOSYLTRANSFERASE 31"/>
    <property type="match status" value="1"/>
</dbReference>
<proteinExistence type="inferred from homology"/>
<feature type="domain" description="DUF4283" evidence="13">
    <location>
        <begin position="49"/>
        <end position="130"/>
    </location>
</feature>
<dbReference type="InterPro" id="IPR025558">
    <property type="entry name" value="DUF4283"/>
</dbReference>
<gene>
    <name evidence="14" type="ORF">HHK36_003917</name>
</gene>
<dbReference type="OrthoDB" id="1882547at2759"/>
<dbReference type="Pfam" id="PF10250">
    <property type="entry name" value="O-FucT"/>
    <property type="match status" value="1"/>
</dbReference>
<keyword evidence="4" id="KW-0808">Transferase</keyword>
<evidence type="ECO:0000256" key="6">
    <source>
        <dbReference type="ARBA" id="ARBA00022989"/>
    </source>
</evidence>
<evidence type="ECO:0000256" key="11">
    <source>
        <dbReference type="ARBA" id="ARBA00030350"/>
    </source>
</evidence>
<evidence type="ECO:0000256" key="7">
    <source>
        <dbReference type="ARBA" id="ARBA00023136"/>
    </source>
</evidence>
<evidence type="ECO:0000256" key="4">
    <source>
        <dbReference type="ARBA" id="ARBA00022679"/>
    </source>
</evidence>
<evidence type="ECO:0000259" key="13">
    <source>
        <dbReference type="Pfam" id="PF14111"/>
    </source>
</evidence>
<keyword evidence="5" id="KW-0812">Transmembrane</keyword>
<dbReference type="GO" id="GO:0016757">
    <property type="term" value="F:glycosyltransferase activity"/>
    <property type="evidence" value="ECO:0007669"/>
    <property type="project" value="UniProtKB-KW"/>
</dbReference>